<reference evidence="1 2" key="1">
    <citation type="submission" date="2018-04" db="EMBL/GenBank/DDBJ databases">
        <title>The genome of golden apple snail Pomacea canaliculata provides insight into stress tolerance and invasive adaptation.</title>
        <authorList>
            <person name="Liu C."/>
            <person name="Liu B."/>
            <person name="Ren Y."/>
            <person name="Zhang Y."/>
            <person name="Wang H."/>
            <person name="Li S."/>
            <person name="Jiang F."/>
            <person name="Yin L."/>
            <person name="Zhang G."/>
            <person name="Qian W."/>
            <person name="Fan W."/>
        </authorList>
    </citation>
    <scope>NUCLEOTIDE SEQUENCE [LARGE SCALE GENOMIC DNA]</scope>
    <source>
        <strain evidence="1">SZHN2017</strain>
        <tissue evidence="1">Muscle</tissue>
    </source>
</reference>
<gene>
    <name evidence="1" type="ORF">C0Q70_13813</name>
</gene>
<comment type="caution">
    <text evidence="1">The sequence shown here is derived from an EMBL/GenBank/DDBJ whole genome shotgun (WGS) entry which is preliminary data.</text>
</comment>
<dbReference type="AlphaFoldDB" id="A0A2T7NYB4"/>
<dbReference type="EMBL" id="PZQS01000008">
    <property type="protein sequence ID" value="PVD26144.1"/>
    <property type="molecule type" value="Genomic_DNA"/>
</dbReference>
<evidence type="ECO:0000313" key="1">
    <source>
        <dbReference type="EMBL" id="PVD26144.1"/>
    </source>
</evidence>
<accession>A0A2T7NYB4</accession>
<sequence>MSKFRAGAWGRAMRLCMGARSPVTRAGAWQLPITGITSVDNAPRLVGWEAPALASRTCTTPSKTITLSLDRTGRKPAVGAVFQRTHAWQPHGDSWSARNKFRSQQQVFDHIQL</sequence>
<organism evidence="1 2">
    <name type="scientific">Pomacea canaliculata</name>
    <name type="common">Golden apple snail</name>
    <dbReference type="NCBI Taxonomy" id="400727"/>
    <lineage>
        <taxon>Eukaryota</taxon>
        <taxon>Metazoa</taxon>
        <taxon>Spiralia</taxon>
        <taxon>Lophotrochozoa</taxon>
        <taxon>Mollusca</taxon>
        <taxon>Gastropoda</taxon>
        <taxon>Caenogastropoda</taxon>
        <taxon>Architaenioglossa</taxon>
        <taxon>Ampullarioidea</taxon>
        <taxon>Ampullariidae</taxon>
        <taxon>Pomacea</taxon>
    </lineage>
</organism>
<evidence type="ECO:0000313" key="2">
    <source>
        <dbReference type="Proteomes" id="UP000245119"/>
    </source>
</evidence>
<protein>
    <submittedName>
        <fullName evidence="1">Uncharacterized protein</fullName>
    </submittedName>
</protein>
<dbReference type="Proteomes" id="UP000245119">
    <property type="component" value="Linkage Group LG8"/>
</dbReference>
<name>A0A2T7NYB4_POMCA</name>
<proteinExistence type="predicted"/>
<keyword evidence="2" id="KW-1185">Reference proteome</keyword>